<comment type="caution">
    <text evidence="3">The sequence shown here is derived from an EMBL/GenBank/DDBJ whole genome shotgun (WGS) entry which is preliminary data.</text>
</comment>
<keyword evidence="1" id="KW-1133">Transmembrane helix</keyword>
<accession>A0A7K1GBJ4</accession>
<evidence type="ECO:0000259" key="2">
    <source>
        <dbReference type="Pfam" id="PF03703"/>
    </source>
</evidence>
<protein>
    <submittedName>
        <fullName evidence="3">PH domain-containing protein</fullName>
    </submittedName>
</protein>
<feature type="transmembrane region" description="Helical" evidence="1">
    <location>
        <begin position="62"/>
        <end position="85"/>
    </location>
</feature>
<evidence type="ECO:0000256" key="1">
    <source>
        <dbReference type="SAM" id="Phobius"/>
    </source>
</evidence>
<dbReference type="Pfam" id="PF03703">
    <property type="entry name" value="bPH_2"/>
    <property type="match status" value="1"/>
</dbReference>
<feature type="transmembrane region" description="Helical" evidence="1">
    <location>
        <begin position="31"/>
        <end position="50"/>
    </location>
</feature>
<evidence type="ECO:0000313" key="3">
    <source>
        <dbReference type="EMBL" id="MTE25764.1"/>
    </source>
</evidence>
<dbReference type="PANTHER" id="PTHR34473:SF2">
    <property type="entry name" value="UPF0699 TRANSMEMBRANE PROTEIN YDBT"/>
    <property type="match status" value="1"/>
</dbReference>
<dbReference type="Proteomes" id="UP000447545">
    <property type="component" value="Unassembled WGS sequence"/>
</dbReference>
<reference evidence="3 4" key="1">
    <citation type="submission" date="2019-11" db="EMBL/GenBank/DDBJ databases">
        <title>Winogradskyella ouciana sp. nov., isolated from the hadal seawater of the Mariana Trench.</title>
        <authorList>
            <person name="Liu R."/>
        </authorList>
    </citation>
    <scope>NUCLEOTIDE SEQUENCE [LARGE SCALE GENOMIC DNA]</scope>
    <source>
        <strain evidence="3 4">ZXX205</strain>
    </source>
</reference>
<gene>
    <name evidence="3" type="ORF">F1003_02365</name>
</gene>
<sequence>MQFSNSQIFTDHLPKIDTVDLKPISKQYLKIIAFNKLILFGILFSALFALKQLIEEDGFQDNFQYVILFAIGFCILNLIVSLLAFKKRKYAIREHDVVYAKGLIINYLTTVPIIRIQHVEVSRSWLERRLALASLKIYSAGESGSDMKISGLSVGEAKQINDFISAKING</sequence>
<keyword evidence="1" id="KW-0472">Membrane</keyword>
<keyword evidence="1" id="KW-0812">Transmembrane</keyword>
<proteinExistence type="predicted"/>
<evidence type="ECO:0000313" key="4">
    <source>
        <dbReference type="Proteomes" id="UP000447545"/>
    </source>
</evidence>
<dbReference type="EMBL" id="WJYA01000002">
    <property type="protein sequence ID" value="MTE25764.1"/>
    <property type="molecule type" value="Genomic_DNA"/>
</dbReference>
<keyword evidence="4" id="KW-1185">Reference proteome</keyword>
<dbReference type="AlphaFoldDB" id="A0A7K1GBJ4"/>
<feature type="domain" description="YdbS-like PH" evidence="2">
    <location>
        <begin position="88"/>
        <end position="164"/>
    </location>
</feature>
<organism evidence="3 4">
    <name type="scientific">Winogradskyella ouciana</name>
    <dbReference type="NCBI Taxonomy" id="2608631"/>
    <lineage>
        <taxon>Bacteria</taxon>
        <taxon>Pseudomonadati</taxon>
        <taxon>Bacteroidota</taxon>
        <taxon>Flavobacteriia</taxon>
        <taxon>Flavobacteriales</taxon>
        <taxon>Flavobacteriaceae</taxon>
        <taxon>Winogradskyella</taxon>
    </lineage>
</organism>
<dbReference type="RefSeq" id="WP_155087595.1">
    <property type="nucleotide sequence ID" value="NZ_WJYA01000002.1"/>
</dbReference>
<name>A0A7K1GBJ4_9FLAO</name>
<dbReference type="PANTHER" id="PTHR34473">
    <property type="entry name" value="UPF0699 TRANSMEMBRANE PROTEIN YDBS"/>
    <property type="match status" value="1"/>
</dbReference>
<dbReference type="InterPro" id="IPR005182">
    <property type="entry name" value="YdbS-like_PH"/>
</dbReference>